<dbReference type="InterPro" id="IPR010611">
    <property type="entry name" value="3D_dom"/>
</dbReference>
<evidence type="ECO:0000313" key="3">
    <source>
        <dbReference type="EMBL" id="TMJ11900.1"/>
    </source>
</evidence>
<dbReference type="InterPro" id="IPR051933">
    <property type="entry name" value="Resuscitation_pf_RpfB"/>
</dbReference>
<dbReference type="GO" id="GO:0009254">
    <property type="term" value="P:peptidoglycan turnover"/>
    <property type="evidence" value="ECO:0007669"/>
    <property type="project" value="InterPro"/>
</dbReference>
<dbReference type="EMBL" id="VBAM01000204">
    <property type="protein sequence ID" value="TMJ11900.1"/>
    <property type="molecule type" value="Genomic_DNA"/>
</dbReference>
<comment type="caution">
    <text evidence="3">The sequence shown here is derived from an EMBL/GenBank/DDBJ whole genome shotgun (WGS) entry which is preliminary data.</text>
</comment>
<keyword evidence="1" id="KW-0732">Signal</keyword>
<dbReference type="PANTHER" id="PTHR39160">
    <property type="entry name" value="CELL WALL-BINDING PROTEIN YOCH"/>
    <property type="match status" value="1"/>
</dbReference>
<protein>
    <recommendedName>
        <fullName evidence="2">3D domain-containing protein</fullName>
    </recommendedName>
</protein>
<evidence type="ECO:0000256" key="1">
    <source>
        <dbReference type="ARBA" id="ARBA00022729"/>
    </source>
</evidence>
<proteinExistence type="predicted"/>
<reference evidence="3 4" key="1">
    <citation type="journal article" date="2019" name="Nat. Microbiol.">
        <title>Mediterranean grassland soil C-N compound turnover is dependent on rainfall and depth, and is mediated by genomically divergent microorganisms.</title>
        <authorList>
            <person name="Diamond S."/>
            <person name="Andeer P.F."/>
            <person name="Li Z."/>
            <person name="Crits-Christoph A."/>
            <person name="Burstein D."/>
            <person name="Anantharaman K."/>
            <person name="Lane K.R."/>
            <person name="Thomas B.C."/>
            <person name="Pan C."/>
            <person name="Northen T.R."/>
            <person name="Banfield J.F."/>
        </authorList>
    </citation>
    <scope>NUCLEOTIDE SEQUENCE [LARGE SCALE GENOMIC DNA]</scope>
    <source>
        <strain evidence="3">NP_5</strain>
    </source>
</reference>
<sequence length="69" mass="7527">MVARRGVVAVDPSVIRLGTRLHVDGYGDAVAGDTGGAIRGYRIDLCFNTYEEAMQFGRRPVTVYILGRP</sequence>
<dbReference type="Pfam" id="PF06725">
    <property type="entry name" value="3D"/>
    <property type="match status" value="1"/>
</dbReference>
<dbReference type="Gene3D" id="2.40.40.10">
    <property type="entry name" value="RlpA-like domain"/>
    <property type="match status" value="1"/>
</dbReference>
<evidence type="ECO:0000259" key="2">
    <source>
        <dbReference type="Pfam" id="PF06725"/>
    </source>
</evidence>
<dbReference type="InterPro" id="IPR036908">
    <property type="entry name" value="RlpA-like_sf"/>
</dbReference>
<dbReference type="GO" id="GO:0004553">
    <property type="term" value="F:hydrolase activity, hydrolyzing O-glycosyl compounds"/>
    <property type="evidence" value="ECO:0007669"/>
    <property type="project" value="InterPro"/>
</dbReference>
<dbReference type="Proteomes" id="UP000320393">
    <property type="component" value="Unassembled WGS sequence"/>
</dbReference>
<dbReference type="CDD" id="cd22786">
    <property type="entry name" value="DPBB_YuiC-like"/>
    <property type="match status" value="1"/>
</dbReference>
<evidence type="ECO:0000313" key="4">
    <source>
        <dbReference type="Proteomes" id="UP000320393"/>
    </source>
</evidence>
<accession>A0A537LV98</accession>
<dbReference type="GO" id="GO:0019867">
    <property type="term" value="C:outer membrane"/>
    <property type="evidence" value="ECO:0007669"/>
    <property type="project" value="InterPro"/>
</dbReference>
<dbReference type="AlphaFoldDB" id="A0A537LV98"/>
<dbReference type="SUPFAM" id="SSF50685">
    <property type="entry name" value="Barwin-like endoglucanases"/>
    <property type="match status" value="1"/>
</dbReference>
<gene>
    <name evidence="3" type="ORF">E6H02_06415</name>
</gene>
<feature type="domain" description="3D" evidence="2">
    <location>
        <begin position="7"/>
        <end position="66"/>
    </location>
</feature>
<dbReference type="PANTHER" id="PTHR39160:SF4">
    <property type="entry name" value="RESUSCITATION-PROMOTING FACTOR RPFB"/>
    <property type="match status" value="1"/>
</dbReference>
<organism evidence="3 4">
    <name type="scientific">Candidatus Segetimicrobium genomatis</name>
    <dbReference type="NCBI Taxonomy" id="2569760"/>
    <lineage>
        <taxon>Bacteria</taxon>
        <taxon>Bacillati</taxon>
        <taxon>Candidatus Sysuimicrobiota</taxon>
        <taxon>Candidatus Sysuimicrobiia</taxon>
        <taxon>Candidatus Sysuimicrobiales</taxon>
        <taxon>Candidatus Segetimicrobiaceae</taxon>
        <taxon>Candidatus Segetimicrobium</taxon>
    </lineage>
</organism>
<name>A0A537LV98_9BACT</name>